<gene>
    <name evidence="12" type="primary">20196448</name>
    <name evidence="11" type="ORF">HELRODRAFT_137918</name>
</gene>
<dbReference type="GO" id="GO:0003677">
    <property type="term" value="F:DNA binding"/>
    <property type="evidence" value="ECO:0007669"/>
    <property type="project" value="UniProtKB-KW"/>
</dbReference>
<dbReference type="SUPFAM" id="SSF47413">
    <property type="entry name" value="lambda repressor-like DNA-binding domains"/>
    <property type="match status" value="1"/>
</dbReference>
<accession>T1EIP8</accession>
<evidence type="ECO:0000256" key="4">
    <source>
        <dbReference type="ARBA" id="ARBA00023015"/>
    </source>
</evidence>
<dbReference type="PANTHER" id="PTHR14043:SF2">
    <property type="entry name" value="HOMEOBOX PROTEIN CUT"/>
    <property type="match status" value="1"/>
</dbReference>
<comment type="subcellular location">
    <subcellularLocation>
        <location evidence="1">Nucleus</location>
    </subcellularLocation>
</comment>
<feature type="domain" description="CUT" evidence="10">
    <location>
        <begin position="1"/>
        <end position="78"/>
    </location>
</feature>
<dbReference type="InParanoid" id="T1EIP8"/>
<dbReference type="OrthoDB" id="10257567at2759"/>
<dbReference type="EMBL" id="KB096134">
    <property type="protein sequence ID" value="ESO08214.1"/>
    <property type="molecule type" value="Genomic_DNA"/>
</dbReference>
<evidence type="ECO:0000256" key="5">
    <source>
        <dbReference type="ARBA" id="ARBA00023054"/>
    </source>
</evidence>
<keyword evidence="8" id="KW-0804">Transcription</keyword>
<reference evidence="11 13" key="2">
    <citation type="journal article" date="2013" name="Nature">
        <title>Insights into bilaterian evolution from three spiralian genomes.</title>
        <authorList>
            <person name="Simakov O."/>
            <person name="Marletaz F."/>
            <person name="Cho S.J."/>
            <person name="Edsinger-Gonzales E."/>
            <person name="Havlak P."/>
            <person name="Hellsten U."/>
            <person name="Kuo D.H."/>
            <person name="Larsson T."/>
            <person name="Lv J."/>
            <person name="Arendt D."/>
            <person name="Savage R."/>
            <person name="Osoegawa K."/>
            <person name="de Jong P."/>
            <person name="Grimwood J."/>
            <person name="Chapman J.A."/>
            <person name="Shapiro H."/>
            <person name="Aerts A."/>
            <person name="Otillar R.P."/>
            <person name="Terry A.Y."/>
            <person name="Boore J.L."/>
            <person name="Grigoriev I.V."/>
            <person name="Lindberg D.R."/>
            <person name="Seaver E.C."/>
            <person name="Weisblat D.A."/>
            <person name="Putnam N.H."/>
            <person name="Rokhsar D.S."/>
        </authorList>
    </citation>
    <scope>NUCLEOTIDE SEQUENCE</scope>
</reference>
<evidence type="ECO:0000256" key="2">
    <source>
        <dbReference type="ARBA" id="ARBA00008190"/>
    </source>
</evidence>
<evidence type="ECO:0000256" key="7">
    <source>
        <dbReference type="ARBA" id="ARBA00023155"/>
    </source>
</evidence>
<keyword evidence="9" id="KW-0539">Nucleus</keyword>
<dbReference type="InterPro" id="IPR010982">
    <property type="entry name" value="Lambda_DNA-bd_dom_sf"/>
</dbReference>
<keyword evidence="7" id="KW-0371">Homeobox</keyword>
<evidence type="ECO:0000256" key="6">
    <source>
        <dbReference type="ARBA" id="ARBA00023125"/>
    </source>
</evidence>
<evidence type="ECO:0000256" key="3">
    <source>
        <dbReference type="ARBA" id="ARBA00022737"/>
    </source>
</evidence>
<evidence type="ECO:0000256" key="9">
    <source>
        <dbReference type="ARBA" id="ARBA00023242"/>
    </source>
</evidence>
<evidence type="ECO:0000256" key="1">
    <source>
        <dbReference type="ARBA" id="ARBA00004123"/>
    </source>
</evidence>
<keyword evidence="4" id="KW-0805">Transcription regulation</keyword>
<dbReference type="PROSITE" id="PS51042">
    <property type="entry name" value="CUT"/>
    <property type="match status" value="1"/>
</dbReference>
<evidence type="ECO:0000256" key="8">
    <source>
        <dbReference type="ARBA" id="ARBA00023163"/>
    </source>
</evidence>
<dbReference type="RefSeq" id="XP_009014003.1">
    <property type="nucleotide sequence ID" value="XM_009015755.1"/>
</dbReference>
<keyword evidence="13" id="KW-1185">Reference proteome</keyword>
<dbReference type="KEGG" id="hro:HELRODRAFT_137918"/>
<evidence type="ECO:0000313" key="13">
    <source>
        <dbReference type="Proteomes" id="UP000015101"/>
    </source>
</evidence>
<evidence type="ECO:0000313" key="11">
    <source>
        <dbReference type="EMBL" id="ESO08214.1"/>
    </source>
</evidence>
<dbReference type="FunFam" id="1.10.260.40:FF:000005">
    <property type="entry name" value="One cut domain family member"/>
    <property type="match status" value="1"/>
</dbReference>
<keyword evidence="3" id="KW-0677">Repeat</keyword>
<dbReference type="Gene3D" id="1.10.260.40">
    <property type="entry name" value="lambda repressor-like DNA-binding domains"/>
    <property type="match status" value="1"/>
</dbReference>
<dbReference type="CTD" id="20196448"/>
<reference evidence="13" key="1">
    <citation type="submission" date="2012-12" db="EMBL/GenBank/DDBJ databases">
        <authorList>
            <person name="Hellsten U."/>
            <person name="Grimwood J."/>
            <person name="Chapman J.A."/>
            <person name="Shapiro H."/>
            <person name="Aerts A."/>
            <person name="Otillar R.P."/>
            <person name="Terry A.Y."/>
            <person name="Boore J.L."/>
            <person name="Simakov O."/>
            <person name="Marletaz F."/>
            <person name="Cho S.-J."/>
            <person name="Edsinger-Gonzales E."/>
            <person name="Havlak P."/>
            <person name="Kuo D.-H."/>
            <person name="Larsson T."/>
            <person name="Lv J."/>
            <person name="Arendt D."/>
            <person name="Savage R."/>
            <person name="Osoegawa K."/>
            <person name="de Jong P."/>
            <person name="Lindberg D.R."/>
            <person name="Seaver E.C."/>
            <person name="Weisblat D.A."/>
            <person name="Putnam N.H."/>
            <person name="Grigoriev I.V."/>
            <person name="Rokhsar D.S."/>
        </authorList>
    </citation>
    <scope>NUCLEOTIDE SEQUENCE</scope>
</reference>
<protein>
    <recommendedName>
        <fullName evidence="10">CUT domain-containing protein</fullName>
    </recommendedName>
</protein>
<dbReference type="GeneID" id="20196448"/>
<comment type="similarity">
    <text evidence="2">Belongs to the CUT homeobox family.</text>
</comment>
<dbReference type="EMBL" id="AMQM01003443">
    <property type="status" value="NOT_ANNOTATED_CDS"/>
    <property type="molecule type" value="Genomic_DNA"/>
</dbReference>
<evidence type="ECO:0000259" key="10">
    <source>
        <dbReference type="PROSITE" id="PS51042"/>
    </source>
</evidence>
<dbReference type="SMART" id="SM01109">
    <property type="entry name" value="CUT"/>
    <property type="match status" value="1"/>
</dbReference>
<evidence type="ECO:0000313" key="12">
    <source>
        <dbReference type="EnsemblMetazoa" id="HelroP137918"/>
    </source>
</evidence>
<dbReference type="Pfam" id="PF02376">
    <property type="entry name" value="CUT"/>
    <property type="match status" value="1"/>
</dbReference>
<name>T1EIP8_HELRO</name>
<dbReference type="AlphaFoldDB" id="T1EIP8"/>
<dbReference type="eggNOG" id="KOG2252">
    <property type="taxonomic scope" value="Eukaryota"/>
</dbReference>
<dbReference type="PANTHER" id="PTHR14043">
    <property type="entry name" value="CCAAT DISPLACEMENT PROTEIN-RELATED"/>
    <property type="match status" value="1"/>
</dbReference>
<reference evidence="12" key="3">
    <citation type="submission" date="2015-06" db="UniProtKB">
        <authorList>
            <consortium name="EnsemblMetazoa"/>
        </authorList>
    </citation>
    <scope>IDENTIFICATION</scope>
</reference>
<dbReference type="HOGENOM" id="CLU_180451_1_0_1"/>
<organism evidence="12 13">
    <name type="scientific">Helobdella robusta</name>
    <name type="common">Californian leech</name>
    <dbReference type="NCBI Taxonomy" id="6412"/>
    <lineage>
        <taxon>Eukaryota</taxon>
        <taxon>Metazoa</taxon>
        <taxon>Spiralia</taxon>
        <taxon>Lophotrochozoa</taxon>
        <taxon>Annelida</taxon>
        <taxon>Clitellata</taxon>
        <taxon>Hirudinea</taxon>
        <taxon>Rhynchobdellida</taxon>
        <taxon>Glossiphoniidae</taxon>
        <taxon>Helobdella</taxon>
    </lineage>
</organism>
<keyword evidence="5" id="KW-0175">Coiled coil</keyword>
<dbReference type="EnsemblMetazoa" id="HelroT137918">
    <property type="protein sequence ID" value="HelroP137918"/>
    <property type="gene ID" value="HelroG137918"/>
</dbReference>
<proteinExistence type="inferred from homology"/>
<sequence>QQHLEAHLNISTEELVKRVREFLGRFSISQRLFGEKVLGLSQGSVSDLLARPKPWCVLTQKGREPFARMKMFLEDQDG</sequence>
<keyword evidence="6" id="KW-0238">DNA-binding</keyword>
<dbReference type="GO" id="GO:0005634">
    <property type="term" value="C:nucleus"/>
    <property type="evidence" value="ECO:0007669"/>
    <property type="project" value="UniProtKB-SubCell"/>
</dbReference>
<dbReference type="InterPro" id="IPR003350">
    <property type="entry name" value="CUT_dom"/>
</dbReference>
<dbReference type="Proteomes" id="UP000015101">
    <property type="component" value="Unassembled WGS sequence"/>
</dbReference>